<name>A0A2N7NNK5_9VIBR</name>
<protein>
    <submittedName>
        <fullName evidence="1">Transposase</fullName>
    </submittedName>
</protein>
<organism evidence="1 2">
    <name type="scientific">Vibrio tasmaniensis</name>
    <dbReference type="NCBI Taxonomy" id="212663"/>
    <lineage>
        <taxon>Bacteria</taxon>
        <taxon>Pseudomonadati</taxon>
        <taxon>Pseudomonadota</taxon>
        <taxon>Gammaproteobacteria</taxon>
        <taxon>Vibrionales</taxon>
        <taxon>Vibrionaceae</taxon>
        <taxon>Vibrio</taxon>
    </lineage>
</organism>
<evidence type="ECO:0000313" key="2">
    <source>
        <dbReference type="Proteomes" id="UP000235579"/>
    </source>
</evidence>
<gene>
    <name evidence="1" type="ORF">BCS92_04460</name>
</gene>
<evidence type="ECO:0000313" key="1">
    <source>
        <dbReference type="EMBL" id="PMP18385.1"/>
    </source>
</evidence>
<proteinExistence type="predicted"/>
<sequence>MSDDSYFSGITLTKKHFSLHAADQHGKAILKSQLLDLNY</sequence>
<dbReference type="AlphaFoldDB" id="A0A2N7NNK5"/>
<reference evidence="2" key="1">
    <citation type="submission" date="2016-07" db="EMBL/GenBank/DDBJ databases">
        <title>Nontailed viruses are major unrecognized killers of bacteria in the ocean.</title>
        <authorList>
            <person name="Kauffman K."/>
            <person name="Hussain F."/>
            <person name="Yang J."/>
            <person name="Arevalo P."/>
            <person name="Brown J."/>
            <person name="Cutler M."/>
            <person name="Kelly L."/>
            <person name="Polz M.F."/>
        </authorList>
    </citation>
    <scope>NUCLEOTIDE SEQUENCE [LARGE SCALE GENOMIC DNA]</scope>
    <source>
        <strain evidence="2">10N.222.48.A2</strain>
    </source>
</reference>
<dbReference type="EMBL" id="MDBP01000003">
    <property type="protein sequence ID" value="PMP18385.1"/>
    <property type="molecule type" value="Genomic_DNA"/>
</dbReference>
<comment type="caution">
    <text evidence="1">The sequence shown here is derived from an EMBL/GenBank/DDBJ whole genome shotgun (WGS) entry which is preliminary data.</text>
</comment>
<accession>A0A2N7NNK5</accession>
<dbReference type="Proteomes" id="UP000235579">
    <property type="component" value="Unassembled WGS sequence"/>
</dbReference>